<gene>
    <name evidence="2" type="ORF">CHS0354_039040</name>
</gene>
<name>A0AAE0RRD0_9BIVA</name>
<reference evidence="2" key="3">
    <citation type="submission" date="2023-05" db="EMBL/GenBank/DDBJ databases">
        <authorList>
            <person name="Smith C.H."/>
        </authorList>
    </citation>
    <scope>NUCLEOTIDE SEQUENCE</scope>
    <source>
        <strain evidence="2">CHS0354</strain>
        <tissue evidence="2">Mantle</tissue>
    </source>
</reference>
<proteinExistence type="predicted"/>
<keyword evidence="3" id="KW-1185">Reference proteome</keyword>
<reference evidence="2" key="2">
    <citation type="journal article" date="2021" name="Genome Biol. Evol.">
        <title>Developing a high-quality reference genome for a parasitic bivalve with doubly uniparental inheritance (Bivalvia: Unionida).</title>
        <authorList>
            <person name="Smith C.H."/>
        </authorList>
    </citation>
    <scope>NUCLEOTIDE SEQUENCE</scope>
    <source>
        <strain evidence="2">CHS0354</strain>
        <tissue evidence="2">Mantle</tissue>
    </source>
</reference>
<comment type="caution">
    <text evidence="2">The sequence shown here is derived from an EMBL/GenBank/DDBJ whole genome shotgun (WGS) entry which is preliminary data.</text>
</comment>
<sequence length="79" mass="9008">MTCGLKGHNKRDCPMKPQQQQQQDDDQHTSSDITEIQTTNSDSNYQNDTNDEKENINCLSLPEPDSENDLIESTKPIQK</sequence>
<organism evidence="2 3">
    <name type="scientific">Potamilus streckersoni</name>
    <dbReference type="NCBI Taxonomy" id="2493646"/>
    <lineage>
        <taxon>Eukaryota</taxon>
        <taxon>Metazoa</taxon>
        <taxon>Spiralia</taxon>
        <taxon>Lophotrochozoa</taxon>
        <taxon>Mollusca</taxon>
        <taxon>Bivalvia</taxon>
        <taxon>Autobranchia</taxon>
        <taxon>Heteroconchia</taxon>
        <taxon>Palaeoheterodonta</taxon>
        <taxon>Unionida</taxon>
        <taxon>Unionoidea</taxon>
        <taxon>Unionidae</taxon>
        <taxon>Ambleminae</taxon>
        <taxon>Lampsilini</taxon>
        <taxon>Potamilus</taxon>
    </lineage>
</organism>
<accession>A0AAE0RRD0</accession>
<evidence type="ECO:0000256" key="1">
    <source>
        <dbReference type="SAM" id="MobiDB-lite"/>
    </source>
</evidence>
<feature type="compositionally biased region" description="Polar residues" evidence="1">
    <location>
        <begin position="30"/>
        <end position="48"/>
    </location>
</feature>
<reference evidence="2" key="1">
    <citation type="journal article" date="2021" name="Genome Biol. Evol.">
        <title>A High-Quality Reference Genome for a Parasitic Bivalve with Doubly Uniparental Inheritance (Bivalvia: Unionida).</title>
        <authorList>
            <person name="Smith C.H."/>
        </authorList>
    </citation>
    <scope>NUCLEOTIDE SEQUENCE</scope>
    <source>
        <strain evidence="2">CHS0354</strain>
    </source>
</reference>
<protein>
    <submittedName>
        <fullName evidence="2">Uncharacterized protein</fullName>
    </submittedName>
</protein>
<dbReference type="AlphaFoldDB" id="A0AAE0RRD0"/>
<dbReference type="EMBL" id="JAEAOA010002274">
    <property type="protein sequence ID" value="KAK3578333.1"/>
    <property type="molecule type" value="Genomic_DNA"/>
</dbReference>
<dbReference type="Proteomes" id="UP001195483">
    <property type="component" value="Unassembled WGS sequence"/>
</dbReference>
<feature type="region of interest" description="Disordered" evidence="1">
    <location>
        <begin position="1"/>
        <end position="79"/>
    </location>
</feature>
<evidence type="ECO:0000313" key="3">
    <source>
        <dbReference type="Proteomes" id="UP001195483"/>
    </source>
</evidence>
<evidence type="ECO:0000313" key="2">
    <source>
        <dbReference type="EMBL" id="KAK3578333.1"/>
    </source>
</evidence>